<dbReference type="AlphaFoldDB" id="A0A0E0MU69"/>
<keyword evidence="2" id="KW-0732">Signal</keyword>
<sequence length="402" mass="42497">MRDVALTIKHVLLLCPFATAVWDEERCRRRAGVGSEVERRGDSKPSRRGHRPPATARAAPLRREQKRAREDELATASSGWTPESGSGRRAAAKATRWRGAGVQRRRPTARLCVGGGWGLGLGRTGSEKHGCGEAASAGESGVASAGESGGGEAAPTSPRHPALSSAAAPGARDEDAGLVGGVGGEGGTGEAGARARSRRRQIGQERGHMGRKAPSVVCCCFPFTVAELVVLAVVCVPAALCHLAVRGGHRRRVCSAKQKEMGELLTLDVTSPRSLAAAAAKARKVEVEFPATPMAEHLGEAEVARWKSGLQAALHWVARLLSSAGEDARPAADLRVLLPVLACPLSPVPILPRLPRHVHFYLAACVPNAQLSGGSGMTERVSQMERFKGLAEERKLREKRKD</sequence>
<feature type="signal peptide" evidence="2">
    <location>
        <begin position="1"/>
        <end position="20"/>
    </location>
</feature>
<evidence type="ECO:0000256" key="2">
    <source>
        <dbReference type="SAM" id="SignalP"/>
    </source>
</evidence>
<feature type="chain" id="PRO_5002368187" evidence="2">
    <location>
        <begin position="21"/>
        <end position="402"/>
    </location>
</feature>
<feature type="compositionally biased region" description="Basic and acidic residues" evidence="1">
    <location>
        <begin position="61"/>
        <end position="72"/>
    </location>
</feature>
<reference evidence="3" key="2">
    <citation type="submission" date="2015-06" db="UniProtKB">
        <authorList>
            <consortium name="EnsemblPlants"/>
        </authorList>
    </citation>
    <scope>IDENTIFICATION</scope>
</reference>
<organism evidence="3 4">
    <name type="scientific">Oryza rufipogon</name>
    <name type="common">Brownbeard rice</name>
    <name type="synonym">Asian wild rice</name>
    <dbReference type="NCBI Taxonomy" id="4529"/>
    <lineage>
        <taxon>Eukaryota</taxon>
        <taxon>Viridiplantae</taxon>
        <taxon>Streptophyta</taxon>
        <taxon>Embryophyta</taxon>
        <taxon>Tracheophyta</taxon>
        <taxon>Spermatophyta</taxon>
        <taxon>Magnoliopsida</taxon>
        <taxon>Liliopsida</taxon>
        <taxon>Poales</taxon>
        <taxon>Poaceae</taxon>
        <taxon>BOP clade</taxon>
        <taxon>Oryzoideae</taxon>
        <taxon>Oryzeae</taxon>
        <taxon>Oryzinae</taxon>
        <taxon>Oryza</taxon>
    </lineage>
</organism>
<feature type="compositionally biased region" description="Low complexity" evidence="1">
    <location>
        <begin position="132"/>
        <end position="146"/>
    </location>
</feature>
<dbReference type="Gramene" id="ORUFI01G10940.1">
    <property type="protein sequence ID" value="ORUFI01G10940.1"/>
    <property type="gene ID" value="ORUFI01G10940"/>
</dbReference>
<feature type="compositionally biased region" description="Gly residues" evidence="1">
    <location>
        <begin position="178"/>
        <end position="190"/>
    </location>
</feature>
<feature type="compositionally biased region" description="Polar residues" evidence="1">
    <location>
        <begin position="75"/>
        <end position="84"/>
    </location>
</feature>
<proteinExistence type="predicted"/>
<accession>A0A0E0MU69</accession>
<name>A0A0E0MU69_ORYRU</name>
<evidence type="ECO:0000256" key="1">
    <source>
        <dbReference type="SAM" id="MobiDB-lite"/>
    </source>
</evidence>
<dbReference type="Proteomes" id="UP000008022">
    <property type="component" value="Unassembled WGS sequence"/>
</dbReference>
<feature type="region of interest" description="Disordered" evidence="1">
    <location>
        <begin position="32"/>
        <end position="106"/>
    </location>
</feature>
<evidence type="ECO:0000313" key="4">
    <source>
        <dbReference type="Proteomes" id="UP000008022"/>
    </source>
</evidence>
<dbReference type="HOGENOM" id="CLU_685844_0_0_1"/>
<protein>
    <submittedName>
        <fullName evidence="3">Uncharacterized protein</fullName>
    </submittedName>
</protein>
<dbReference type="EnsemblPlants" id="ORUFI01G10940.1">
    <property type="protein sequence ID" value="ORUFI01G10940.1"/>
    <property type="gene ID" value="ORUFI01G10940"/>
</dbReference>
<keyword evidence="4" id="KW-1185">Reference proteome</keyword>
<feature type="compositionally biased region" description="Basic and acidic residues" evidence="1">
    <location>
        <begin position="36"/>
        <end position="45"/>
    </location>
</feature>
<reference evidence="4" key="1">
    <citation type="submission" date="2013-06" db="EMBL/GenBank/DDBJ databases">
        <authorList>
            <person name="Zhao Q."/>
        </authorList>
    </citation>
    <scope>NUCLEOTIDE SEQUENCE</scope>
    <source>
        <strain evidence="4">cv. W1943</strain>
    </source>
</reference>
<feature type="region of interest" description="Disordered" evidence="1">
    <location>
        <begin position="128"/>
        <end position="207"/>
    </location>
</feature>
<evidence type="ECO:0000313" key="3">
    <source>
        <dbReference type="EnsemblPlants" id="ORUFI01G10940.1"/>
    </source>
</evidence>